<dbReference type="InterPro" id="IPR029063">
    <property type="entry name" value="SAM-dependent_MTases_sf"/>
</dbReference>
<organism evidence="1 2">
    <name type="scientific">Agrobacterium rubi TR3 = NBRC 13261</name>
    <dbReference type="NCBI Taxonomy" id="1368415"/>
    <lineage>
        <taxon>Bacteria</taxon>
        <taxon>Pseudomonadati</taxon>
        <taxon>Pseudomonadota</taxon>
        <taxon>Alphaproteobacteria</taxon>
        <taxon>Hyphomicrobiales</taxon>
        <taxon>Rhizobiaceae</taxon>
        <taxon>Rhizobium/Agrobacterium group</taxon>
        <taxon>Agrobacterium</taxon>
    </lineage>
</organism>
<name>A0A081CUN3_9HYPH</name>
<gene>
    <name evidence="1" type="ORF">RRU01S_11_00320</name>
</gene>
<dbReference type="Gene3D" id="3.40.50.150">
    <property type="entry name" value="Vaccinia Virus protein VP39"/>
    <property type="match status" value="1"/>
</dbReference>
<evidence type="ECO:0008006" key="3">
    <source>
        <dbReference type="Google" id="ProtNLM"/>
    </source>
</evidence>
<evidence type="ECO:0000313" key="2">
    <source>
        <dbReference type="Proteomes" id="UP000028701"/>
    </source>
</evidence>
<dbReference type="RefSeq" id="WP_052816051.1">
    <property type="nucleotide sequence ID" value="NZ_BBJU01000011.1"/>
</dbReference>
<dbReference type="EMBL" id="BBJU01000011">
    <property type="protein sequence ID" value="GAK70379.1"/>
    <property type="molecule type" value="Genomic_DNA"/>
</dbReference>
<reference evidence="1 2" key="1">
    <citation type="submission" date="2014-08" db="EMBL/GenBank/DDBJ databases">
        <title>Whole genome shotgun sequence of Rhizobium rubi NBRC 13261.</title>
        <authorList>
            <person name="Katano-Makiyama Y."/>
            <person name="Hosoyama A."/>
            <person name="Hashimoto M."/>
            <person name="Hosoyama Y."/>
            <person name="Noguchi M."/>
            <person name="Tsuchikane K."/>
            <person name="Uohara A."/>
            <person name="Ohji S."/>
            <person name="Ichikawa N."/>
            <person name="Kimura A."/>
            <person name="Yamazoe A."/>
            <person name="Fujita N."/>
        </authorList>
    </citation>
    <scope>NUCLEOTIDE SEQUENCE [LARGE SCALE GENOMIC DNA]</scope>
    <source>
        <strain evidence="1 2">NBRC 13261</strain>
    </source>
</reference>
<evidence type="ECO:0000313" key="1">
    <source>
        <dbReference type="EMBL" id="GAK70379.1"/>
    </source>
</evidence>
<sequence>MSSKPIYNLLPEEMRKKVAWEGSKVPPFPSVDNTVSGQVWATIPGGHKWLGYFQTYDREFGRYHGKQPRVLEIGVYKGASLQLWRRFFGDGAIIVGIDIDEGCARFNAPEHNVHVEIGDQSDATFLQSVVDKYGPFDIIIDDGSHIASHQIASFNGLFNTGLKDTGIYFVEDLECMYWGHTDAFRDASVTTVEFFKMLIDIQNSIFEDYNYNDFAVHLPGSRDQYEVIALAKSIASIKFARGLVLVEKAPQIPPLTLHL</sequence>
<dbReference type="OrthoDB" id="9816424at2"/>
<dbReference type="AlphaFoldDB" id="A0A081CUN3"/>
<accession>A0A081CUN3</accession>
<dbReference type="eggNOG" id="COG3510">
    <property type="taxonomic scope" value="Bacteria"/>
</dbReference>
<dbReference type="SUPFAM" id="SSF53335">
    <property type="entry name" value="S-adenosyl-L-methionine-dependent methyltransferases"/>
    <property type="match status" value="1"/>
</dbReference>
<dbReference type="CDD" id="cd02440">
    <property type="entry name" value="AdoMet_MTases"/>
    <property type="match status" value="1"/>
</dbReference>
<proteinExistence type="predicted"/>
<comment type="caution">
    <text evidence="1">The sequence shown here is derived from an EMBL/GenBank/DDBJ whole genome shotgun (WGS) entry which is preliminary data.</text>
</comment>
<dbReference type="Proteomes" id="UP000028701">
    <property type="component" value="Unassembled WGS sequence"/>
</dbReference>
<protein>
    <recommendedName>
        <fullName evidence="3">Methyltransferase</fullName>
    </recommendedName>
</protein>